<dbReference type="GO" id="GO:0008270">
    <property type="term" value="F:zinc ion binding"/>
    <property type="evidence" value="ECO:0007669"/>
    <property type="project" value="UniProtKB-KW"/>
</dbReference>
<dbReference type="InterPro" id="IPR013083">
    <property type="entry name" value="Znf_RING/FYVE/PHD"/>
</dbReference>
<protein>
    <submittedName>
        <fullName evidence="6">BOI-related E3 ubiquitin-protein ligase 1-like</fullName>
    </submittedName>
</protein>
<evidence type="ECO:0000313" key="7">
    <source>
        <dbReference type="Proteomes" id="UP001163823"/>
    </source>
</evidence>
<dbReference type="Pfam" id="PF13920">
    <property type="entry name" value="zf-C3HC4_3"/>
    <property type="match status" value="1"/>
</dbReference>
<comment type="caution">
    <text evidence="6">The sequence shown here is derived from an EMBL/GenBank/DDBJ whole genome shotgun (WGS) entry which is preliminary data.</text>
</comment>
<dbReference type="CDD" id="cd16649">
    <property type="entry name" value="mRING-HC-C3HC5_CGRF1-like"/>
    <property type="match status" value="1"/>
</dbReference>
<dbReference type="Gene3D" id="3.30.40.10">
    <property type="entry name" value="Zinc/RING finger domain, C3HC4 (zinc finger)"/>
    <property type="match status" value="1"/>
</dbReference>
<gene>
    <name evidence="6" type="ORF">O6P43_030859</name>
</gene>
<evidence type="ECO:0000256" key="2">
    <source>
        <dbReference type="ARBA" id="ARBA00022771"/>
    </source>
</evidence>
<dbReference type="InterPro" id="IPR001841">
    <property type="entry name" value="Znf_RING"/>
</dbReference>
<dbReference type="Proteomes" id="UP001163823">
    <property type="component" value="Chromosome 13"/>
</dbReference>
<keyword evidence="3" id="KW-0862">Zinc</keyword>
<dbReference type="EMBL" id="JARAOO010000013">
    <property type="protein sequence ID" value="KAJ7945854.1"/>
    <property type="molecule type" value="Genomic_DNA"/>
</dbReference>
<proteinExistence type="predicted"/>
<reference evidence="6" key="1">
    <citation type="journal article" date="2023" name="Science">
        <title>Elucidation of the pathway for biosynthesis of saponin adjuvants from the soapbark tree.</title>
        <authorList>
            <person name="Reed J."/>
            <person name="Orme A."/>
            <person name="El-Demerdash A."/>
            <person name="Owen C."/>
            <person name="Martin L.B.B."/>
            <person name="Misra R.C."/>
            <person name="Kikuchi S."/>
            <person name="Rejzek M."/>
            <person name="Martin A.C."/>
            <person name="Harkess A."/>
            <person name="Leebens-Mack J."/>
            <person name="Louveau T."/>
            <person name="Stephenson M.J."/>
            <person name="Osbourn A."/>
        </authorList>
    </citation>
    <scope>NUCLEOTIDE SEQUENCE</scope>
    <source>
        <strain evidence="6">S10</strain>
    </source>
</reference>
<dbReference type="PIRSF" id="PIRSF036836">
    <property type="entry name" value="RNase_bind_SBP1"/>
    <property type="match status" value="1"/>
</dbReference>
<evidence type="ECO:0000259" key="5">
    <source>
        <dbReference type="PROSITE" id="PS50089"/>
    </source>
</evidence>
<sequence>MFGGENNNPMFTSTLEGNRFQFTTDGLPQLQLFGDFQVGCSIGSLNYVGSEHPTSMNQPIKRTMQAGSMSRQQKHLITLNSKSFQDETDQSGCILNPNPVSTGLRLSYEEDEHNSSVTSASGSIKAALPIFSSLGHNLKFEMDQQKDELDCYLRLQEENFIKGVTELKQRHTASFLGAIEKGICRKLCEKELEMENMNRKNKELVEKTNQVSMEVQSWQYRAKYNESVVNVLKNNLQQIMAQGAMHGKEGCGDSEVDDAASYSNVNHLGIMERAGNLDSTKKQMNCKACKIKEVSVLLLPCRHLCLCKDCEVLVNLCPVCGMMKSTGVQVFFS</sequence>
<dbReference type="AlphaFoldDB" id="A0AAD7P8P5"/>
<evidence type="ECO:0000256" key="3">
    <source>
        <dbReference type="ARBA" id="ARBA00022833"/>
    </source>
</evidence>
<dbReference type="GO" id="GO:0004842">
    <property type="term" value="F:ubiquitin-protein transferase activity"/>
    <property type="evidence" value="ECO:0007669"/>
    <property type="project" value="TreeGrafter"/>
</dbReference>
<evidence type="ECO:0000313" key="6">
    <source>
        <dbReference type="EMBL" id="KAJ7945854.1"/>
    </source>
</evidence>
<organism evidence="6 7">
    <name type="scientific">Quillaja saponaria</name>
    <name type="common">Soap bark tree</name>
    <dbReference type="NCBI Taxonomy" id="32244"/>
    <lineage>
        <taxon>Eukaryota</taxon>
        <taxon>Viridiplantae</taxon>
        <taxon>Streptophyta</taxon>
        <taxon>Embryophyta</taxon>
        <taxon>Tracheophyta</taxon>
        <taxon>Spermatophyta</taxon>
        <taxon>Magnoliopsida</taxon>
        <taxon>eudicotyledons</taxon>
        <taxon>Gunneridae</taxon>
        <taxon>Pentapetalae</taxon>
        <taxon>rosids</taxon>
        <taxon>fabids</taxon>
        <taxon>Fabales</taxon>
        <taxon>Quillajaceae</taxon>
        <taxon>Quillaja</taxon>
    </lineage>
</organism>
<keyword evidence="1" id="KW-0479">Metal-binding</keyword>
<keyword evidence="2 4" id="KW-0863">Zinc-finger</keyword>
<feature type="domain" description="RING-type" evidence="5">
    <location>
        <begin position="286"/>
        <end position="320"/>
    </location>
</feature>
<evidence type="ECO:0000256" key="1">
    <source>
        <dbReference type="ARBA" id="ARBA00022723"/>
    </source>
</evidence>
<dbReference type="PROSITE" id="PS50089">
    <property type="entry name" value="ZF_RING_2"/>
    <property type="match status" value="1"/>
</dbReference>
<keyword evidence="7" id="KW-1185">Reference proteome</keyword>
<dbReference type="KEGG" id="qsa:O6P43_030859"/>
<accession>A0AAD7P8P5</accession>
<dbReference type="PANTHER" id="PTHR42647">
    <property type="entry name" value="SBP (S-RIBONUCLEASE BINDING PROTEIN) FAMILY PROTEIN"/>
    <property type="match status" value="1"/>
</dbReference>
<dbReference type="FunFam" id="3.30.40.10:FF:000239">
    <property type="entry name" value="probable BOI-related E3 ubiquitin-protein ligase 2"/>
    <property type="match status" value="1"/>
</dbReference>
<name>A0AAD7P8P5_QUISA</name>
<dbReference type="PANTHER" id="PTHR42647:SF50">
    <property type="entry name" value="BOI-RELATED E3 UBIQUITIN-PROTEIN LIGASE 1-LIKE ISOFORM X1"/>
    <property type="match status" value="1"/>
</dbReference>
<evidence type="ECO:0000256" key="4">
    <source>
        <dbReference type="PROSITE-ProRule" id="PRU00175"/>
    </source>
</evidence>